<dbReference type="SUPFAM" id="SSF53448">
    <property type="entry name" value="Nucleotide-diphospho-sugar transferases"/>
    <property type="match status" value="1"/>
</dbReference>
<keyword evidence="6" id="KW-0328">Glycosyltransferase</keyword>
<organism evidence="12 13">
    <name type="scientific">Littorina saxatilis</name>
    <dbReference type="NCBI Taxonomy" id="31220"/>
    <lineage>
        <taxon>Eukaryota</taxon>
        <taxon>Metazoa</taxon>
        <taxon>Spiralia</taxon>
        <taxon>Lophotrochozoa</taxon>
        <taxon>Mollusca</taxon>
        <taxon>Gastropoda</taxon>
        <taxon>Caenogastropoda</taxon>
        <taxon>Littorinimorpha</taxon>
        <taxon>Littorinoidea</taxon>
        <taxon>Littorinidae</taxon>
        <taxon>Littorina</taxon>
    </lineage>
</organism>
<gene>
    <name evidence="12" type="ORF">V1264_001894</name>
</gene>
<dbReference type="AlphaFoldDB" id="A0AAN9GRF9"/>
<accession>A0AAN9GRF9</accession>
<feature type="transmembrane region" description="Helical" evidence="11">
    <location>
        <begin position="231"/>
        <end position="250"/>
    </location>
</feature>
<keyword evidence="7" id="KW-0808">Transferase</keyword>
<comment type="pathway">
    <text evidence="3">Sphingolipid metabolism.</text>
</comment>
<evidence type="ECO:0000256" key="5">
    <source>
        <dbReference type="ARBA" id="ARBA00012699"/>
    </source>
</evidence>
<evidence type="ECO:0000256" key="2">
    <source>
        <dbReference type="ARBA" id="ARBA00004760"/>
    </source>
</evidence>
<dbReference type="InterPro" id="IPR025993">
    <property type="entry name" value="Ceramide_glucosylTrfase"/>
</dbReference>
<evidence type="ECO:0000313" key="13">
    <source>
        <dbReference type="Proteomes" id="UP001374579"/>
    </source>
</evidence>
<evidence type="ECO:0000256" key="6">
    <source>
        <dbReference type="ARBA" id="ARBA00022676"/>
    </source>
</evidence>
<protein>
    <recommendedName>
        <fullName evidence="5">ceramide glucosyltransferase</fullName>
        <ecNumber evidence="5">2.4.1.80</ecNumber>
    </recommendedName>
</protein>
<dbReference type="PANTHER" id="PTHR12726">
    <property type="entry name" value="CERAMIDE GLUCOSYLTRANSFERASE"/>
    <property type="match status" value="1"/>
</dbReference>
<evidence type="ECO:0000256" key="7">
    <source>
        <dbReference type="ARBA" id="ARBA00022679"/>
    </source>
</evidence>
<dbReference type="GO" id="GO:0006679">
    <property type="term" value="P:glucosylceramide biosynthetic process"/>
    <property type="evidence" value="ECO:0007669"/>
    <property type="project" value="TreeGrafter"/>
</dbReference>
<evidence type="ECO:0000256" key="8">
    <source>
        <dbReference type="ARBA" id="ARBA00022692"/>
    </source>
</evidence>
<evidence type="ECO:0000256" key="10">
    <source>
        <dbReference type="ARBA" id="ARBA00023136"/>
    </source>
</evidence>
<reference evidence="12 13" key="1">
    <citation type="submission" date="2024-02" db="EMBL/GenBank/DDBJ databases">
        <title>Chromosome-scale genome assembly of the rough periwinkle Littorina saxatilis.</title>
        <authorList>
            <person name="De Jode A."/>
            <person name="Faria R."/>
            <person name="Formenti G."/>
            <person name="Sims Y."/>
            <person name="Smith T.P."/>
            <person name="Tracey A."/>
            <person name="Wood J.M.D."/>
            <person name="Zagrodzka Z.B."/>
            <person name="Johannesson K."/>
            <person name="Butlin R.K."/>
            <person name="Leder E.H."/>
        </authorList>
    </citation>
    <scope>NUCLEOTIDE SEQUENCE [LARGE SCALE GENOMIC DNA]</scope>
    <source>
        <strain evidence="12">Snail1</strain>
        <tissue evidence="12">Muscle</tissue>
    </source>
</reference>
<comment type="caution">
    <text evidence="12">The sequence shown here is derived from an EMBL/GenBank/DDBJ whole genome shotgun (WGS) entry which is preliminary data.</text>
</comment>
<feature type="transmembrane region" description="Helical" evidence="11">
    <location>
        <begin position="385"/>
        <end position="405"/>
    </location>
</feature>
<evidence type="ECO:0000256" key="9">
    <source>
        <dbReference type="ARBA" id="ARBA00022989"/>
    </source>
</evidence>
<feature type="transmembrane region" description="Helical" evidence="11">
    <location>
        <begin position="38"/>
        <end position="71"/>
    </location>
</feature>
<feature type="transmembrane region" description="Helical" evidence="11">
    <location>
        <begin position="312"/>
        <end position="330"/>
    </location>
</feature>
<keyword evidence="10 11" id="KW-0472">Membrane</keyword>
<name>A0AAN9GRF9_9CAEN</name>
<dbReference type="Pfam" id="PF13506">
    <property type="entry name" value="Glyco_transf_21"/>
    <property type="match status" value="1"/>
</dbReference>
<comment type="subcellular location">
    <subcellularLocation>
        <location evidence="1">Membrane</location>
        <topology evidence="1">Multi-pass membrane protein</topology>
    </subcellularLocation>
</comment>
<keyword evidence="13" id="KW-1185">Reference proteome</keyword>
<comment type="similarity">
    <text evidence="4">Belongs to the glycosyltransferase 2 family.</text>
</comment>
<evidence type="ECO:0000256" key="4">
    <source>
        <dbReference type="ARBA" id="ARBA00006739"/>
    </source>
</evidence>
<evidence type="ECO:0000256" key="1">
    <source>
        <dbReference type="ARBA" id="ARBA00004141"/>
    </source>
</evidence>
<dbReference type="GO" id="GO:0016020">
    <property type="term" value="C:membrane"/>
    <property type="evidence" value="ECO:0007669"/>
    <property type="project" value="UniProtKB-SubCell"/>
</dbReference>
<evidence type="ECO:0000256" key="11">
    <source>
        <dbReference type="SAM" id="Phobius"/>
    </source>
</evidence>
<keyword evidence="8 11" id="KW-0812">Transmembrane</keyword>
<proteinExistence type="inferred from homology"/>
<dbReference type="EMBL" id="JBAMIC010000001">
    <property type="protein sequence ID" value="KAK7116165.1"/>
    <property type="molecule type" value="Genomic_DNA"/>
</dbReference>
<dbReference type="EC" id="2.4.1.80" evidence="5"/>
<sequence length="437" mass="50071">MQNQCDSEGLKLQELLFPVLHYVPSPAKMMDLVDQEAMSYVVLALGVLVLMLYVLSFGLVIISCVWGWMYFHKKSDTALLGDDVPGVSIVKPLMGIDPLLEVNLESHFTLKYPKYELLICFHDDQDPAITLVQKLKKKYPKVDVKMFFHGREEIMNPMVQNMVQGYEAAQYEYVWISTSRIKVSTEIIQDIVVKLQQPNVALVHQMPFSVQANNLASSIEKIYFGCALARYYIAFNILGMCCVTGMSYIFKKSVLDSLDGLGWFGRYLAEDFFLTKAIHDRGFKLVLSAYPAQQNVSSTSVKSFVDRMVRWLRLRLNMLTVVASFLEPLTECMTLGAAMAATLYHFFDINPFIFFCSHLLVWLVIDYIQLRNVQNGPVPIGKLRFAWIWMFRECMSVWIFICAVVNPHRIKWGRRTYYVHTGGHTELDTKASACSDL</sequence>
<dbReference type="GO" id="GO:0008120">
    <property type="term" value="F:ceramide glucosyltransferase activity"/>
    <property type="evidence" value="ECO:0007669"/>
    <property type="project" value="UniProtKB-EC"/>
</dbReference>
<dbReference type="InterPro" id="IPR029044">
    <property type="entry name" value="Nucleotide-diphossugar_trans"/>
</dbReference>
<dbReference type="Gene3D" id="3.90.550.10">
    <property type="entry name" value="Spore Coat Polysaccharide Biosynthesis Protein SpsA, Chain A"/>
    <property type="match status" value="1"/>
</dbReference>
<feature type="transmembrane region" description="Helical" evidence="11">
    <location>
        <begin position="342"/>
        <end position="365"/>
    </location>
</feature>
<comment type="pathway">
    <text evidence="2">Lipid metabolism; sphingolipid metabolism.</text>
</comment>
<dbReference type="Proteomes" id="UP001374579">
    <property type="component" value="Unassembled WGS sequence"/>
</dbReference>
<evidence type="ECO:0000313" key="12">
    <source>
        <dbReference type="EMBL" id="KAK7116165.1"/>
    </source>
</evidence>
<keyword evidence="9 11" id="KW-1133">Transmembrane helix</keyword>
<dbReference type="CDD" id="cd02520">
    <property type="entry name" value="Glucosylceramide_synthase"/>
    <property type="match status" value="1"/>
</dbReference>
<evidence type="ECO:0000256" key="3">
    <source>
        <dbReference type="ARBA" id="ARBA00004991"/>
    </source>
</evidence>
<dbReference type="PANTHER" id="PTHR12726:SF0">
    <property type="entry name" value="CERAMIDE GLUCOSYLTRANSFERASE"/>
    <property type="match status" value="1"/>
</dbReference>